<proteinExistence type="predicted"/>
<evidence type="ECO:0000259" key="1">
    <source>
        <dbReference type="Pfam" id="PF00454"/>
    </source>
</evidence>
<feature type="domain" description="PI3K/PI4K catalytic" evidence="1">
    <location>
        <begin position="246"/>
        <end position="305"/>
    </location>
</feature>
<dbReference type="GO" id="GO:0016301">
    <property type="term" value="F:kinase activity"/>
    <property type="evidence" value="ECO:0007669"/>
    <property type="project" value="UniProtKB-KW"/>
</dbReference>
<dbReference type="InterPro" id="IPR000403">
    <property type="entry name" value="PI3/4_kinase_cat_dom"/>
</dbReference>
<dbReference type="RefSeq" id="WP_078767576.1">
    <property type="nucleotide sequence ID" value="NZ_FUWW01000001.1"/>
</dbReference>
<dbReference type="OrthoDB" id="9812605at2"/>
<sequence length="368" mass="42358">MGNNDWYSYTIMHKDTEVVTVYSDGACEIHNLDFMPYNLYLITDKDDIRSRMNNLDNFYHWCASRVLTLDRKYAKEILNSIGMKQAVSDRDRAEIAITYHGLSMTDVYWIKADEDISFDAINLYEHSLSNAFVDVSLCGKQLTADNSELIGKEDVAGDIGTMGVAPKAWVRENGNFYLYKDGDIRDVDAELLASKIIDCFDIEHVQYFEGEYDNNKVSICKIFTSLNYSIVPIEHIEIYCANNDMTVFDLVSQYDSYSYHMMNIVDYLVGNTDRHWGNWGFLVDNSNNKIAKLFPLMDFNKAFNSYNTIDGVKCQTTPKTMSQLEAAVEAVKAVGLNQIHEVKKEWFGSEEQYNMFCRRLNVLNQNLI</sequence>
<organism evidence="2 3">
    <name type="scientific">Eubacterium coprostanoligenes</name>
    <dbReference type="NCBI Taxonomy" id="290054"/>
    <lineage>
        <taxon>Bacteria</taxon>
        <taxon>Bacillati</taxon>
        <taxon>Bacillota</taxon>
        <taxon>Clostridia</taxon>
        <taxon>Eubacteriales</taxon>
        <taxon>Eubacteriaceae</taxon>
        <taxon>Eubacterium</taxon>
    </lineage>
</organism>
<keyword evidence="3" id="KW-1185">Reference proteome</keyword>
<dbReference type="STRING" id="290054.SAMN02745114_00056"/>
<keyword evidence="2" id="KW-0808">Transferase</keyword>
<evidence type="ECO:0000313" key="2">
    <source>
        <dbReference type="EMBL" id="SJZ33269.1"/>
    </source>
</evidence>
<dbReference type="AlphaFoldDB" id="A0A1T4JT01"/>
<evidence type="ECO:0000313" key="3">
    <source>
        <dbReference type="Proteomes" id="UP000190657"/>
    </source>
</evidence>
<dbReference type="Proteomes" id="UP000190657">
    <property type="component" value="Unassembled WGS sequence"/>
</dbReference>
<dbReference type="EMBL" id="FUWW01000001">
    <property type="protein sequence ID" value="SJZ33269.1"/>
    <property type="molecule type" value="Genomic_DNA"/>
</dbReference>
<name>A0A1T4JT01_9FIRM</name>
<dbReference type="Gene3D" id="1.10.1070.20">
    <property type="match status" value="1"/>
</dbReference>
<protein>
    <submittedName>
        <fullName evidence="2">Phosphatidylinositol 3-and 4-kinase</fullName>
    </submittedName>
</protein>
<keyword evidence="2" id="KW-0418">Kinase</keyword>
<gene>
    <name evidence="2" type="ORF">SAMN02745114_00056</name>
</gene>
<accession>A0A1T4JT01</accession>
<reference evidence="2 3" key="1">
    <citation type="submission" date="2017-02" db="EMBL/GenBank/DDBJ databases">
        <authorList>
            <person name="Peterson S.W."/>
        </authorList>
    </citation>
    <scope>NUCLEOTIDE SEQUENCE [LARGE SCALE GENOMIC DNA]</scope>
    <source>
        <strain evidence="2 3">ATCC 51222</strain>
    </source>
</reference>
<dbReference type="Pfam" id="PF00454">
    <property type="entry name" value="PI3_PI4_kinase"/>
    <property type="match status" value="1"/>
</dbReference>